<dbReference type="EMBL" id="LNQE01001708">
    <property type="protein sequence ID" value="KUG14047.1"/>
    <property type="molecule type" value="Genomic_DNA"/>
</dbReference>
<organism evidence="1">
    <name type="scientific">hydrocarbon metagenome</name>
    <dbReference type="NCBI Taxonomy" id="938273"/>
    <lineage>
        <taxon>unclassified sequences</taxon>
        <taxon>metagenomes</taxon>
        <taxon>ecological metagenomes</taxon>
    </lineage>
</organism>
<gene>
    <name evidence="1" type="ORF">ASZ90_016322</name>
</gene>
<dbReference type="AlphaFoldDB" id="A0A0W8EZM4"/>
<reference evidence="1" key="1">
    <citation type="journal article" date="2015" name="Proc. Natl. Acad. Sci. U.S.A.">
        <title>Networks of energetic and metabolic interactions define dynamics in microbial communities.</title>
        <authorList>
            <person name="Embree M."/>
            <person name="Liu J.K."/>
            <person name="Al-Bassam M.M."/>
            <person name="Zengler K."/>
        </authorList>
    </citation>
    <scope>NUCLEOTIDE SEQUENCE</scope>
</reference>
<sequence length="147" mass="16652">MHAPHTTCPGCREEVYLEELVRGCCPLCGCTLGDFDEQESDLEEMIERSDLPWLVFTYFLFKRFLEIGASPLQIMQLVAAFNDQDLQGTGLKPDTRFVLEVPMTRLDALRPKRCATCGKLFITRGRKMVAGDLAAPGVRYRYYCDGC</sequence>
<accession>A0A0W8EZM4</accession>
<comment type="caution">
    <text evidence="1">The sequence shown here is derived from an EMBL/GenBank/DDBJ whole genome shotgun (WGS) entry which is preliminary data.</text>
</comment>
<name>A0A0W8EZM4_9ZZZZ</name>
<evidence type="ECO:0000313" key="1">
    <source>
        <dbReference type="EMBL" id="KUG14047.1"/>
    </source>
</evidence>
<proteinExistence type="predicted"/>
<protein>
    <submittedName>
        <fullName evidence="1">Uncharacterized protein</fullName>
    </submittedName>
</protein>